<comment type="caution">
    <text evidence="3">The sequence shown here is derived from an EMBL/GenBank/DDBJ whole genome shotgun (WGS) entry which is preliminary data.</text>
</comment>
<protein>
    <submittedName>
        <fullName evidence="3">Polymer-forming cytoskeletal protein</fullName>
    </submittedName>
</protein>
<dbReference type="PANTHER" id="PTHR35024:SF4">
    <property type="entry name" value="POLYMER-FORMING CYTOSKELETAL PROTEIN"/>
    <property type="match status" value="1"/>
</dbReference>
<evidence type="ECO:0000256" key="1">
    <source>
        <dbReference type="ARBA" id="ARBA00044755"/>
    </source>
</evidence>
<dbReference type="RefSeq" id="WP_151890308.1">
    <property type="nucleotide sequence ID" value="NZ_VNIK02000005.1"/>
</dbReference>
<sequence length="142" mass="14944">MFSDNKKPRPMTEFGGQPNRIEKNTKIKGDITSEADFRIDGKLEGNVKTSGKVVIGKDGYINGKVECVNADIEGKFNGELLVKDLLSLKASAIIEGTVSVAKLSVEPGATFNASCVMGKGAPVTTASPKLETAKSNEPAKAS</sequence>
<accession>A0A5N5IQ86</accession>
<dbReference type="Proteomes" id="UP000319204">
    <property type="component" value="Unassembled WGS sequence"/>
</dbReference>
<dbReference type="Pfam" id="PF04519">
    <property type="entry name" value="Bactofilin"/>
    <property type="match status" value="1"/>
</dbReference>
<dbReference type="OrthoDB" id="5432602at2"/>
<evidence type="ECO:0000313" key="4">
    <source>
        <dbReference type="Proteomes" id="UP000319204"/>
    </source>
</evidence>
<organism evidence="3 4">
    <name type="scientific">Flagellimonas hadalis</name>
    <dbReference type="NCBI Taxonomy" id="2597517"/>
    <lineage>
        <taxon>Bacteria</taxon>
        <taxon>Pseudomonadati</taxon>
        <taxon>Bacteroidota</taxon>
        <taxon>Flavobacteriia</taxon>
        <taxon>Flavobacteriales</taxon>
        <taxon>Flavobacteriaceae</taxon>
        <taxon>Flagellimonas</taxon>
    </lineage>
</organism>
<proteinExistence type="inferred from homology"/>
<keyword evidence="4" id="KW-1185">Reference proteome</keyword>
<reference evidence="3" key="1">
    <citation type="submission" date="2019-10" db="EMBL/GenBank/DDBJ databases">
        <title>Muricauda hadale sp. nov., a piezophilic bacterium isolated from hadopelagic water of the Mariana Trench.</title>
        <authorList>
            <person name="Wei Y."/>
        </authorList>
    </citation>
    <scope>NUCLEOTIDE SEQUENCE [LARGE SCALE GENOMIC DNA]</scope>
    <source>
        <strain evidence="3">MT-229</strain>
    </source>
</reference>
<comment type="similarity">
    <text evidence="1">Belongs to the bactofilin family.</text>
</comment>
<evidence type="ECO:0000313" key="3">
    <source>
        <dbReference type="EMBL" id="KAB5488813.1"/>
    </source>
</evidence>
<dbReference type="InterPro" id="IPR007607">
    <property type="entry name" value="BacA/B"/>
</dbReference>
<dbReference type="EMBL" id="VNIK02000005">
    <property type="protein sequence ID" value="KAB5488813.1"/>
    <property type="molecule type" value="Genomic_DNA"/>
</dbReference>
<dbReference type="AlphaFoldDB" id="A0A5N5IQ86"/>
<gene>
    <name evidence="3" type="ORF">FOT42_009370</name>
</gene>
<evidence type="ECO:0000256" key="2">
    <source>
        <dbReference type="SAM" id="MobiDB-lite"/>
    </source>
</evidence>
<feature type="region of interest" description="Disordered" evidence="2">
    <location>
        <begin position="1"/>
        <end position="24"/>
    </location>
</feature>
<name>A0A5N5IQ86_9FLAO</name>
<dbReference type="PANTHER" id="PTHR35024">
    <property type="entry name" value="HYPOTHETICAL CYTOSOLIC PROTEIN"/>
    <property type="match status" value="1"/>
</dbReference>
<feature type="region of interest" description="Disordered" evidence="2">
    <location>
        <begin position="121"/>
        <end position="142"/>
    </location>
</feature>